<protein>
    <submittedName>
        <fullName evidence="1">Uncharacterized protein</fullName>
    </submittedName>
</protein>
<dbReference type="Proteomes" id="UP001156641">
    <property type="component" value="Unassembled WGS sequence"/>
</dbReference>
<reference evidence="2" key="1">
    <citation type="journal article" date="2019" name="Int. J. Syst. Evol. Microbiol.">
        <title>The Global Catalogue of Microorganisms (GCM) 10K type strain sequencing project: providing services to taxonomists for standard genome sequencing and annotation.</title>
        <authorList>
            <consortium name="The Broad Institute Genomics Platform"/>
            <consortium name="The Broad Institute Genome Sequencing Center for Infectious Disease"/>
            <person name="Wu L."/>
            <person name="Ma J."/>
        </authorList>
    </citation>
    <scope>NUCLEOTIDE SEQUENCE [LARGE SCALE GENOMIC DNA]</scope>
    <source>
        <strain evidence="2">NBRC 112502</strain>
    </source>
</reference>
<organism evidence="1 2">
    <name type="scientific">Acidocella aquatica</name>
    <dbReference type="NCBI Taxonomy" id="1922313"/>
    <lineage>
        <taxon>Bacteria</taxon>
        <taxon>Pseudomonadati</taxon>
        <taxon>Pseudomonadota</taxon>
        <taxon>Alphaproteobacteria</taxon>
        <taxon>Acetobacterales</taxon>
        <taxon>Acidocellaceae</taxon>
        <taxon>Acidocella</taxon>
    </lineage>
</organism>
<dbReference type="EMBL" id="BSOS01000033">
    <property type="protein sequence ID" value="GLR66718.1"/>
    <property type="molecule type" value="Genomic_DNA"/>
</dbReference>
<name>A0ABQ6A5Y9_9PROT</name>
<comment type="caution">
    <text evidence="1">The sequence shown here is derived from an EMBL/GenBank/DDBJ whole genome shotgun (WGS) entry which is preliminary data.</text>
</comment>
<proteinExistence type="predicted"/>
<keyword evidence="2" id="KW-1185">Reference proteome</keyword>
<dbReference type="RefSeq" id="WP_284257420.1">
    <property type="nucleotide sequence ID" value="NZ_BSOS01000033.1"/>
</dbReference>
<accession>A0ABQ6A5Y9</accession>
<gene>
    <name evidence="1" type="ORF">GCM10010909_13980</name>
</gene>
<evidence type="ECO:0000313" key="1">
    <source>
        <dbReference type="EMBL" id="GLR66718.1"/>
    </source>
</evidence>
<sequence length="68" mass="7604">MTTDTSKTLSKGQLAYETERARKAGKSLDEWLKHKARTAAEEAQKTAPKPVKKPGLFTRLLDKAHKPL</sequence>
<evidence type="ECO:0000313" key="2">
    <source>
        <dbReference type="Proteomes" id="UP001156641"/>
    </source>
</evidence>